<evidence type="ECO:0000313" key="1">
    <source>
        <dbReference type="EMBL" id="SDR90837.1"/>
    </source>
</evidence>
<dbReference type="EMBL" id="LT629760">
    <property type="protein sequence ID" value="SDR90837.1"/>
    <property type="molecule type" value="Genomic_DNA"/>
</dbReference>
<gene>
    <name evidence="1" type="ORF">SAMN04490205_0842</name>
</gene>
<evidence type="ECO:0008006" key="3">
    <source>
        <dbReference type="Google" id="ProtNLM"/>
    </source>
</evidence>
<proteinExistence type="predicted"/>
<protein>
    <recommendedName>
        <fullName evidence="3">Tle cognate immunity protein 4 C-terminal domain-containing protein</fullName>
    </recommendedName>
</protein>
<reference evidence="1 2" key="1">
    <citation type="submission" date="2016-10" db="EMBL/GenBank/DDBJ databases">
        <authorList>
            <person name="Varghese N."/>
            <person name="Submissions S."/>
        </authorList>
    </citation>
    <scope>NUCLEOTIDE SEQUENCE [LARGE SCALE GENOMIC DNA]</scope>
    <source>
        <strain evidence="1 2">BS3111</strain>
    </source>
</reference>
<evidence type="ECO:0000313" key="2">
    <source>
        <dbReference type="Proteomes" id="UP000183126"/>
    </source>
</evidence>
<accession>A0ABY0U1I2</accession>
<dbReference type="Proteomes" id="UP000183126">
    <property type="component" value="Chromosome I"/>
</dbReference>
<sequence>MKLNHYTSFTLARSIFIRGFIIGNYHTEYGGRLDSVVIWLTSSGNANGHGIPDGSDFSKAQLEAMLKSGEKPKNNSSHNKRAIKIIIDTDQLRKFNKKKPQAGGLIPFLEFSKYLDESPSFGKSLGARGLFPELIDLSRTEILKMAQGLKTKESTWYVHVGPIEPACISAVEGLADGVYTPFDFERHGRPELLASGIHPAPAELTSKLNSLWGNPKPFEIPMASCFCASPDEVPNVEFDHNGNRWSVELDSLAVKKIYTGRPPENRQAYLDFVSENTSIFKCLWKDAVESYYRYYPK</sequence>
<name>A0ABY0U1I2_9PSED</name>
<keyword evidence="2" id="KW-1185">Reference proteome</keyword>
<dbReference type="RefSeq" id="WP_139136737.1">
    <property type="nucleotide sequence ID" value="NZ_JYLK01000001.1"/>
</dbReference>
<organism evidence="1 2">
    <name type="scientific">Pseudomonas trivialis</name>
    <dbReference type="NCBI Taxonomy" id="200450"/>
    <lineage>
        <taxon>Bacteria</taxon>
        <taxon>Pseudomonadati</taxon>
        <taxon>Pseudomonadota</taxon>
        <taxon>Gammaproteobacteria</taxon>
        <taxon>Pseudomonadales</taxon>
        <taxon>Pseudomonadaceae</taxon>
        <taxon>Pseudomonas</taxon>
    </lineage>
</organism>